<name>A0A1B1MZ01_9BACL</name>
<evidence type="ECO:0000313" key="4">
    <source>
        <dbReference type="EMBL" id="ANS74388.1"/>
    </source>
</evidence>
<evidence type="ECO:0000256" key="1">
    <source>
        <dbReference type="ARBA" id="ARBA00023125"/>
    </source>
</evidence>
<dbReference type="SUPFAM" id="SSF46689">
    <property type="entry name" value="Homeodomain-like"/>
    <property type="match status" value="1"/>
</dbReference>
<evidence type="ECO:0000313" key="5">
    <source>
        <dbReference type="Proteomes" id="UP000092573"/>
    </source>
</evidence>
<evidence type="ECO:0000259" key="3">
    <source>
        <dbReference type="PROSITE" id="PS50977"/>
    </source>
</evidence>
<protein>
    <submittedName>
        <fullName evidence="4">TetR family transcriptional regulator</fullName>
    </submittedName>
</protein>
<dbReference type="Pfam" id="PF14278">
    <property type="entry name" value="TetR_C_8"/>
    <property type="match status" value="1"/>
</dbReference>
<keyword evidence="1 2" id="KW-0238">DNA-binding</keyword>
<dbReference type="OrthoDB" id="9810250at2"/>
<dbReference type="InterPro" id="IPR039532">
    <property type="entry name" value="TetR_C_Firmicutes"/>
</dbReference>
<dbReference type="RefSeq" id="WP_068695015.1">
    <property type="nucleotide sequence ID" value="NZ_CP014167.1"/>
</dbReference>
<dbReference type="AlphaFoldDB" id="A0A1B1MZ01"/>
<dbReference type="InterPro" id="IPR001647">
    <property type="entry name" value="HTH_TetR"/>
</dbReference>
<proteinExistence type="predicted"/>
<reference evidence="4 5" key="1">
    <citation type="submission" date="2016-01" db="EMBL/GenBank/DDBJ databases">
        <title>Complete Genome Sequence of Paenibacillus yonginensis DCY84, a novel Plant Growth-Promoting Bacteria with Elicitation of Induced Systemic Resistance.</title>
        <authorList>
            <person name="Kim Y.J."/>
            <person name="Yang D.C."/>
            <person name="Sukweenadhi J."/>
        </authorList>
    </citation>
    <scope>NUCLEOTIDE SEQUENCE [LARGE SCALE GENOMIC DNA]</scope>
    <source>
        <strain evidence="4 5">DCY84</strain>
    </source>
</reference>
<feature type="domain" description="HTH tetR-type" evidence="3">
    <location>
        <begin position="13"/>
        <end position="73"/>
    </location>
</feature>
<organism evidence="4 5">
    <name type="scientific">Paenibacillus yonginensis</name>
    <dbReference type="NCBI Taxonomy" id="1462996"/>
    <lineage>
        <taxon>Bacteria</taxon>
        <taxon>Bacillati</taxon>
        <taxon>Bacillota</taxon>
        <taxon>Bacilli</taxon>
        <taxon>Bacillales</taxon>
        <taxon>Paenibacillaceae</taxon>
        <taxon>Paenibacillus</taxon>
    </lineage>
</organism>
<dbReference type="PROSITE" id="PS50977">
    <property type="entry name" value="HTH_TETR_2"/>
    <property type="match status" value="1"/>
</dbReference>
<dbReference type="Proteomes" id="UP000092573">
    <property type="component" value="Chromosome"/>
</dbReference>
<dbReference type="Gene3D" id="1.10.357.10">
    <property type="entry name" value="Tetracycline Repressor, domain 2"/>
    <property type="match status" value="1"/>
</dbReference>
<dbReference type="InterPro" id="IPR050624">
    <property type="entry name" value="HTH-type_Tx_Regulator"/>
</dbReference>
<dbReference type="EMBL" id="CP014167">
    <property type="protein sequence ID" value="ANS74388.1"/>
    <property type="molecule type" value="Genomic_DNA"/>
</dbReference>
<gene>
    <name evidence="4" type="ORF">AWM70_07175</name>
</gene>
<dbReference type="STRING" id="1462996.AWM70_07175"/>
<dbReference type="PANTHER" id="PTHR43479:SF23">
    <property type="entry name" value="HTH TETR-TYPE DOMAIN-CONTAINING PROTEIN"/>
    <property type="match status" value="1"/>
</dbReference>
<keyword evidence="5" id="KW-1185">Reference proteome</keyword>
<dbReference type="KEGG" id="pyg:AWM70_07175"/>
<feature type="DNA-binding region" description="H-T-H motif" evidence="2">
    <location>
        <begin position="36"/>
        <end position="55"/>
    </location>
</feature>
<accession>A0A1B1MZ01</accession>
<dbReference type="GO" id="GO:0003677">
    <property type="term" value="F:DNA binding"/>
    <property type="evidence" value="ECO:0007669"/>
    <property type="project" value="UniProtKB-UniRule"/>
</dbReference>
<dbReference type="InterPro" id="IPR009057">
    <property type="entry name" value="Homeodomain-like_sf"/>
</dbReference>
<evidence type="ECO:0000256" key="2">
    <source>
        <dbReference type="PROSITE-ProRule" id="PRU00335"/>
    </source>
</evidence>
<dbReference type="PANTHER" id="PTHR43479">
    <property type="entry name" value="ACREF/ENVCD OPERON REPRESSOR-RELATED"/>
    <property type="match status" value="1"/>
</dbReference>
<sequence>MDSKPTRVDPRVLRTKQLIKEAFIDLLREMDIEKISVNRIAERATINRVTFYLHYQDIPDMLEKLSAEMRDELSRLLKSPELSDPAEEESDWPMLVRLLEHIADNEKIYKVILASKRIPIFVDALLSPIVEMITDKIETMDEGSFLAKANIPKDFAVWFCSSALMGTISAWLRQDSPYTPRYMAKQFSLLLPYYFK</sequence>